<dbReference type="PANTHER" id="PTHR36450:SF1">
    <property type="entry name" value="THIOREDOXIN"/>
    <property type="match status" value="1"/>
</dbReference>
<dbReference type="InterPro" id="IPR005243">
    <property type="entry name" value="THIRX-like_proc"/>
</dbReference>
<protein>
    <recommendedName>
        <fullName evidence="1">Thioredoxin-like fold domain-containing protein</fullName>
    </recommendedName>
</protein>
<accession>A0A1J5R2J7</accession>
<organism evidence="2">
    <name type="scientific">mine drainage metagenome</name>
    <dbReference type="NCBI Taxonomy" id="410659"/>
    <lineage>
        <taxon>unclassified sequences</taxon>
        <taxon>metagenomes</taxon>
        <taxon>ecological metagenomes</taxon>
    </lineage>
</organism>
<dbReference type="EMBL" id="MLJW01000496">
    <property type="protein sequence ID" value="OIQ86172.1"/>
    <property type="molecule type" value="Genomic_DNA"/>
</dbReference>
<evidence type="ECO:0000313" key="2">
    <source>
        <dbReference type="EMBL" id="OIQ86172.1"/>
    </source>
</evidence>
<dbReference type="SUPFAM" id="SSF52833">
    <property type="entry name" value="Thioredoxin-like"/>
    <property type="match status" value="1"/>
</dbReference>
<dbReference type="AlphaFoldDB" id="A0A1J5R2J7"/>
<dbReference type="Gene3D" id="3.40.30.10">
    <property type="entry name" value="Glutaredoxin"/>
    <property type="match status" value="1"/>
</dbReference>
<dbReference type="InterPro" id="IPR012336">
    <property type="entry name" value="Thioredoxin-like_fold"/>
</dbReference>
<dbReference type="PANTHER" id="PTHR36450">
    <property type="entry name" value="THIOREDOXIN"/>
    <property type="match status" value="1"/>
</dbReference>
<dbReference type="PIRSF" id="PIRSF037031">
    <property type="entry name" value="Redox_disulphide_2"/>
    <property type="match status" value="1"/>
</dbReference>
<name>A0A1J5R2J7_9ZZZZ</name>
<evidence type="ECO:0000259" key="1">
    <source>
        <dbReference type="Pfam" id="PF13192"/>
    </source>
</evidence>
<dbReference type="NCBIfam" id="TIGR00412">
    <property type="entry name" value="redox_disulf_2"/>
    <property type="match status" value="1"/>
</dbReference>
<reference evidence="2" key="1">
    <citation type="submission" date="2016-10" db="EMBL/GenBank/DDBJ databases">
        <title>Sequence of Gallionella enrichment culture.</title>
        <authorList>
            <person name="Poehlein A."/>
            <person name="Muehling M."/>
            <person name="Daniel R."/>
        </authorList>
    </citation>
    <scope>NUCLEOTIDE SEQUENCE</scope>
</reference>
<proteinExistence type="predicted"/>
<comment type="caution">
    <text evidence="2">The sequence shown here is derived from an EMBL/GenBank/DDBJ whole genome shotgun (WGS) entry which is preliminary data.</text>
</comment>
<feature type="domain" description="Thioredoxin-like fold" evidence="1">
    <location>
        <begin position="1"/>
        <end position="75"/>
    </location>
</feature>
<gene>
    <name evidence="2" type="ORF">GALL_319800</name>
</gene>
<dbReference type="Pfam" id="PF13192">
    <property type="entry name" value="Thioredoxin_3"/>
    <property type="match status" value="1"/>
</dbReference>
<dbReference type="InterPro" id="IPR036249">
    <property type="entry name" value="Thioredoxin-like_sf"/>
</dbReference>
<sequence length="80" mass="8581">MIIKVLGPGCTSCVTLERVTREAVDTLGLDATVEKVEDYPTIMGYGVMSTPALVVDETVIFSGRVPRAAQVREILARLAS</sequence>